<organism evidence="14 15">
    <name type="scientific">Trichuris suis</name>
    <name type="common">pig whipworm</name>
    <dbReference type="NCBI Taxonomy" id="68888"/>
    <lineage>
        <taxon>Eukaryota</taxon>
        <taxon>Metazoa</taxon>
        <taxon>Ecdysozoa</taxon>
        <taxon>Nematoda</taxon>
        <taxon>Enoplea</taxon>
        <taxon>Dorylaimia</taxon>
        <taxon>Trichinellida</taxon>
        <taxon>Trichuridae</taxon>
        <taxon>Trichuris</taxon>
    </lineage>
</organism>
<comment type="subcellular location">
    <subcellularLocation>
        <location evidence="2">Cytoplasm</location>
    </subcellularLocation>
    <subcellularLocation>
        <location evidence="1">Nucleus</location>
    </subcellularLocation>
</comment>
<protein>
    <recommendedName>
        <fullName evidence="13">RING-type domain-containing protein</fullName>
    </recommendedName>
</protein>
<reference evidence="14 15" key="1">
    <citation type="journal article" date="2014" name="Nat. Genet.">
        <title>Genome and transcriptome of the porcine whipworm Trichuris suis.</title>
        <authorList>
            <person name="Jex A.R."/>
            <person name="Nejsum P."/>
            <person name="Schwarz E.M."/>
            <person name="Hu L."/>
            <person name="Young N.D."/>
            <person name="Hall R.S."/>
            <person name="Korhonen P.K."/>
            <person name="Liao S."/>
            <person name="Thamsborg S."/>
            <person name="Xia J."/>
            <person name="Xu P."/>
            <person name="Wang S."/>
            <person name="Scheerlinck J.P."/>
            <person name="Hofmann A."/>
            <person name="Sternberg P.W."/>
            <person name="Wang J."/>
            <person name="Gasser R.B."/>
        </authorList>
    </citation>
    <scope>NUCLEOTIDE SEQUENCE [LARGE SCALE GENOMIC DNA]</scope>
    <source>
        <strain evidence="14">DCEP-RM93M</strain>
    </source>
</reference>
<dbReference type="InterPro" id="IPR013083">
    <property type="entry name" value="Znf_RING/FYVE/PHD"/>
</dbReference>
<comment type="pathway">
    <text evidence="3">Protein modification; protein ubiquitination.</text>
</comment>
<evidence type="ECO:0000256" key="7">
    <source>
        <dbReference type="ARBA" id="ARBA00022771"/>
    </source>
</evidence>
<dbReference type="GO" id="GO:0005634">
    <property type="term" value="C:nucleus"/>
    <property type="evidence" value="ECO:0007669"/>
    <property type="project" value="UniProtKB-SubCell"/>
</dbReference>
<proteinExistence type="inferred from homology"/>
<evidence type="ECO:0000256" key="4">
    <source>
        <dbReference type="ARBA" id="ARBA00009273"/>
    </source>
</evidence>
<keyword evidence="9" id="KW-0862">Zinc</keyword>
<sequence>MSESASKEKTEASGSSEENSSSTKRKEGKPRFEIKKVHAVAMWAWDIPVENCAVCRNHIMELCIECQAAQTTGTGTNEECTVAWGVCNHAFHLHCISRWLKIRNPASNEKTEDSGSSDEGLSSAEEKEGKPRFETKKVYGVAMWAWDISADNCAVCRSHITELCIECQVDQAGGTETTKECPVAWGVCNHGFHLHCIKRWLKIRNSVSNEKIEASGNSEENSSSTEEKEGKPRFEIKKLYGVAMWAWDISVDNCAVCRNHIMELCIECQAAQTTGTGTNEECTVAWGVCNHAFHLHCISRWLKTRHVCPLDNREWEYQKRGK</sequence>
<dbReference type="InterPro" id="IPR051031">
    <property type="entry name" value="RING-box_E3_Ubiquitin_Ligase"/>
</dbReference>
<keyword evidence="15" id="KW-1185">Reference proteome</keyword>
<dbReference type="PANTHER" id="PTHR11210">
    <property type="entry name" value="RING BOX"/>
    <property type="match status" value="1"/>
</dbReference>
<feature type="region of interest" description="Disordered" evidence="12">
    <location>
        <begin position="1"/>
        <end position="29"/>
    </location>
</feature>
<evidence type="ECO:0000256" key="10">
    <source>
        <dbReference type="ARBA" id="ARBA00023242"/>
    </source>
</evidence>
<evidence type="ECO:0000256" key="9">
    <source>
        <dbReference type="ARBA" id="ARBA00022833"/>
    </source>
</evidence>
<dbReference type="EMBL" id="KL363186">
    <property type="protein sequence ID" value="KFD57901.1"/>
    <property type="molecule type" value="Genomic_DNA"/>
</dbReference>
<dbReference type="GO" id="GO:0031463">
    <property type="term" value="C:Cul3-RING ubiquitin ligase complex"/>
    <property type="evidence" value="ECO:0007669"/>
    <property type="project" value="UniProtKB-ARBA"/>
</dbReference>
<evidence type="ECO:0000259" key="13">
    <source>
        <dbReference type="PROSITE" id="PS50089"/>
    </source>
</evidence>
<dbReference type="SUPFAM" id="SSF57850">
    <property type="entry name" value="RING/U-box"/>
    <property type="match status" value="3"/>
</dbReference>
<dbReference type="CDD" id="cd16485">
    <property type="entry name" value="mRING-H2-C3H2C2D_RBX1"/>
    <property type="match status" value="1"/>
</dbReference>
<evidence type="ECO:0000256" key="6">
    <source>
        <dbReference type="ARBA" id="ARBA00022723"/>
    </source>
</evidence>
<feature type="compositionally biased region" description="Low complexity" evidence="12">
    <location>
        <begin position="12"/>
        <end position="22"/>
    </location>
</feature>
<keyword evidence="10" id="KW-0539">Nucleus</keyword>
<evidence type="ECO:0000256" key="8">
    <source>
        <dbReference type="ARBA" id="ARBA00022786"/>
    </source>
</evidence>
<dbReference type="Proteomes" id="UP000030764">
    <property type="component" value="Unassembled WGS sequence"/>
</dbReference>
<feature type="region of interest" description="Disordered" evidence="12">
    <location>
        <begin position="107"/>
        <end position="129"/>
    </location>
</feature>
<dbReference type="SMART" id="SM00184">
    <property type="entry name" value="RING"/>
    <property type="match status" value="3"/>
</dbReference>
<keyword evidence="6" id="KW-0479">Metal-binding</keyword>
<dbReference type="InterPro" id="IPR024766">
    <property type="entry name" value="Znf_RING_H2"/>
</dbReference>
<dbReference type="FunFam" id="3.30.40.10:FF:000273">
    <property type="entry name" value="E3 ubiquitin-protein ligase RBX1"/>
    <property type="match status" value="2"/>
</dbReference>
<dbReference type="GO" id="GO:0005737">
    <property type="term" value="C:cytoplasm"/>
    <property type="evidence" value="ECO:0007669"/>
    <property type="project" value="UniProtKB-SubCell"/>
</dbReference>
<name>A0A085ML05_9BILA</name>
<dbReference type="InterPro" id="IPR001841">
    <property type="entry name" value="Znf_RING"/>
</dbReference>
<evidence type="ECO:0000256" key="5">
    <source>
        <dbReference type="ARBA" id="ARBA00022490"/>
    </source>
</evidence>
<dbReference type="PROSITE" id="PS50089">
    <property type="entry name" value="ZF_RING_2"/>
    <property type="match status" value="1"/>
</dbReference>
<evidence type="ECO:0000256" key="12">
    <source>
        <dbReference type="SAM" id="MobiDB-lite"/>
    </source>
</evidence>
<keyword evidence="8" id="KW-0833">Ubl conjugation pathway</keyword>
<comment type="similarity">
    <text evidence="4">Belongs to the RING-box family.</text>
</comment>
<evidence type="ECO:0000256" key="1">
    <source>
        <dbReference type="ARBA" id="ARBA00004123"/>
    </source>
</evidence>
<evidence type="ECO:0000256" key="11">
    <source>
        <dbReference type="PROSITE-ProRule" id="PRU00175"/>
    </source>
</evidence>
<dbReference type="AlphaFoldDB" id="A0A085ML05"/>
<feature type="domain" description="RING-type" evidence="13">
    <location>
        <begin position="265"/>
        <end position="312"/>
    </location>
</feature>
<keyword evidence="7 11" id="KW-0863">Zinc-finger</keyword>
<evidence type="ECO:0000256" key="2">
    <source>
        <dbReference type="ARBA" id="ARBA00004496"/>
    </source>
</evidence>
<evidence type="ECO:0000256" key="3">
    <source>
        <dbReference type="ARBA" id="ARBA00004906"/>
    </source>
</evidence>
<accession>A0A085ML05</accession>
<keyword evidence="5" id="KW-0963">Cytoplasm</keyword>
<dbReference type="Pfam" id="PF12678">
    <property type="entry name" value="zf-rbx1"/>
    <property type="match status" value="3"/>
</dbReference>
<feature type="compositionally biased region" description="Basic and acidic residues" evidence="12">
    <location>
        <begin position="1"/>
        <end position="11"/>
    </location>
</feature>
<gene>
    <name evidence="14" type="ORF">M513_01134</name>
</gene>
<dbReference type="GO" id="GO:0008270">
    <property type="term" value="F:zinc ion binding"/>
    <property type="evidence" value="ECO:0007669"/>
    <property type="project" value="UniProtKB-KW"/>
</dbReference>
<dbReference type="Gene3D" id="3.30.40.10">
    <property type="entry name" value="Zinc/RING finger domain, C3HC4 (zinc finger)"/>
    <property type="match status" value="3"/>
</dbReference>
<evidence type="ECO:0000313" key="14">
    <source>
        <dbReference type="EMBL" id="KFD57901.1"/>
    </source>
</evidence>
<evidence type="ECO:0000313" key="15">
    <source>
        <dbReference type="Proteomes" id="UP000030764"/>
    </source>
</evidence>